<dbReference type="InterPro" id="IPR017871">
    <property type="entry name" value="ABC_transporter-like_CS"/>
</dbReference>
<dbReference type="InterPro" id="IPR003593">
    <property type="entry name" value="AAA+_ATPase"/>
</dbReference>
<dbReference type="InterPro" id="IPR036640">
    <property type="entry name" value="ABC1_TM_sf"/>
</dbReference>
<dbReference type="EMBL" id="RIBP01000004">
    <property type="protein sequence ID" value="TRZ37103.1"/>
    <property type="molecule type" value="Genomic_DNA"/>
</dbReference>
<evidence type="ECO:0000259" key="11">
    <source>
        <dbReference type="PROSITE" id="PS50893"/>
    </source>
</evidence>
<gene>
    <name evidence="13" type="ORF">CEQ21_16585</name>
</gene>
<dbReference type="InterPro" id="IPR003439">
    <property type="entry name" value="ABC_transporter-like_ATP-bd"/>
</dbReference>
<feature type="region of interest" description="Disordered" evidence="9">
    <location>
        <begin position="1"/>
        <end position="27"/>
    </location>
</feature>
<dbReference type="CDD" id="cd03254">
    <property type="entry name" value="ABCC_Glucan_exporter_like"/>
    <property type="match status" value="1"/>
</dbReference>
<dbReference type="GO" id="GO:0015421">
    <property type="term" value="F:ABC-type oligopeptide transporter activity"/>
    <property type="evidence" value="ECO:0007669"/>
    <property type="project" value="TreeGrafter"/>
</dbReference>
<dbReference type="Proteomes" id="UP000319837">
    <property type="component" value="Unassembled WGS sequence"/>
</dbReference>
<keyword evidence="6 13" id="KW-0067">ATP-binding</keyword>
<feature type="transmembrane region" description="Helical" evidence="10">
    <location>
        <begin position="292"/>
        <end position="311"/>
    </location>
</feature>
<dbReference type="AlphaFoldDB" id="A0A553SJD3"/>
<keyword evidence="8 10" id="KW-0472">Membrane</keyword>
<keyword evidence="5" id="KW-0547">Nucleotide-binding</keyword>
<dbReference type="RefSeq" id="WP_185765483.1">
    <property type="nucleotide sequence ID" value="NZ_RIBP01000004.1"/>
</dbReference>
<dbReference type="InterPro" id="IPR027417">
    <property type="entry name" value="P-loop_NTPase"/>
</dbReference>
<dbReference type="Pfam" id="PF00005">
    <property type="entry name" value="ABC_tran"/>
    <property type="match status" value="1"/>
</dbReference>
<keyword evidence="3" id="KW-1003">Cell membrane</keyword>
<dbReference type="Gene3D" id="3.40.50.300">
    <property type="entry name" value="P-loop containing nucleotide triphosphate hydrolases"/>
    <property type="match status" value="1"/>
</dbReference>
<comment type="subcellular location">
    <subcellularLocation>
        <location evidence="1">Cell membrane</location>
        <topology evidence="1">Multi-pass membrane protein</topology>
    </subcellularLocation>
</comment>
<evidence type="ECO:0000259" key="12">
    <source>
        <dbReference type="PROSITE" id="PS50929"/>
    </source>
</evidence>
<dbReference type="Pfam" id="PF00664">
    <property type="entry name" value="ABC_membrane"/>
    <property type="match status" value="1"/>
</dbReference>
<dbReference type="PROSITE" id="PS50893">
    <property type="entry name" value="ABC_TRANSPORTER_2"/>
    <property type="match status" value="1"/>
</dbReference>
<dbReference type="PANTHER" id="PTHR43394:SF1">
    <property type="entry name" value="ATP-BINDING CASSETTE SUB-FAMILY B MEMBER 10, MITOCHONDRIAL"/>
    <property type="match status" value="1"/>
</dbReference>
<proteinExistence type="predicted"/>
<keyword evidence="2" id="KW-0813">Transport</keyword>
<dbReference type="InterPro" id="IPR039421">
    <property type="entry name" value="Type_1_exporter"/>
</dbReference>
<dbReference type="PROSITE" id="PS50929">
    <property type="entry name" value="ABC_TM1F"/>
    <property type="match status" value="1"/>
</dbReference>
<organism evidence="13 14">
    <name type="scientific">Niallia circulans</name>
    <name type="common">Bacillus circulans</name>
    <dbReference type="NCBI Taxonomy" id="1397"/>
    <lineage>
        <taxon>Bacteria</taxon>
        <taxon>Bacillati</taxon>
        <taxon>Bacillota</taxon>
        <taxon>Bacilli</taxon>
        <taxon>Bacillales</taxon>
        <taxon>Bacillaceae</taxon>
        <taxon>Niallia</taxon>
    </lineage>
</organism>
<dbReference type="SUPFAM" id="SSF90123">
    <property type="entry name" value="ABC transporter transmembrane region"/>
    <property type="match status" value="1"/>
</dbReference>
<dbReference type="GO" id="GO:0005524">
    <property type="term" value="F:ATP binding"/>
    <property type="evidence" value="ECO:0007669"/>
    <property type="project" value="UniProtKB-KW"/>
</dbReference>
<feature type="transmembrane region" description="Helical" evidence="10">
    <location>
        <begin position="178"/>
        <end position="196"/>
    </location>
</feature>
<feature type="transmembrane region" description="Helical" evidence="10">
    <location>
        <begin position="92"/>
        <end position="119"/>
    </location>
</feature>
<evidence type="ECO:0000256" key="9">
    <source>
        <dbReference type="SAM" id="MobiDB-lite"/>
    </source>
</evidence>
<dbReference type="InterPro" id="IPR011527">
    <property type="entry name" value="ABC1_TM_dom"/>
</dbReference>
<dbReference type="SUPFAM" id="SSF52540">
    <property type="entry name" value="P-loop containing nucleoside triphosphate hydrolases"/>
    <property type="match status" value="1"/>
</dbReference>
<feature type="transmembrane region" description="Helical" evidence="10">
    <location>
        <begin position="48"/>
        <end position="72"/>
    </location>
</feature>
<dbReference type="CDD" id="cd18547">
    <property type="entry name" value="ABC_6TM_Tm288_like"/>
    <property type="match status" value="1"/>
</dbReference>
<dbReference type="FunFam" id="3.40.50.300:FF:000287">
    <property type="entry name" value="Multidrug ABC transporter ATP-binding protein"/>
    <property type="match status" value="1"/>
</dbReference>
<dbReference type="GO" id="GO:0005886">
    <property type="term" value="C:plasma membrane"/>
    <property type="evidence" value="ECO:0007669"/>
    <property type="project" value="UniProtKB-SubCell"/>
</dbReference>
<reference evidence="14" key="1">
    <citation type="submission" date="2018-10" db="EMBL/GenBank/DDBJ databases">
        <title>FDA dAtabase for Regulatory Grade micrObial Sequences (FDA-ARGOS): Supporting development and validation of Infectious Disease Dx tests.</title>
        <authorList>
            <person name="Minogue T."/>
            <person name="Wolcott M."/>
            <person name="Wasieloski L."/>
            <person name="Aguilar W."/>
            <person name="Moore D."/>
            <person name="Tallon L."/>
            <person name="Sadzewicz L."/>
            <person name="Sengamalay N."/>
            <person name="Ott S."/>
            <person name="Godinez A."/>
            <person name="Nagaraj S."/>
            <person name="Vavikolanu K."/>
            <person name="Vyas G."/>
            <person name="Nadendla S."/>
            <person name="George J."/>
            <person name="Sichtig H."/>
        </authorList>
    </citation>
    <scope>NUCLEOTIDE SEQUENCE [LARGE SCALE GENOMIC DNA]</scope>
    <source>
        <strain evidence="14">FDAARGOS_343</strain>
    </source>
</reference>
<keyword evidence="4 10" id="KW-0812">Transmembrane</keyword>
<feature type="domain" description="ABC transmembrane type-1" evidence="12">
    <location>
        <begin position="51"/>
        <end position="345"/>
    </location>
</feature>
<dbReference type="SMART" id="SM00382">
    <property type="entry name" value="AAA"/>
    <property type="match status" value="1"/>
</dbReference>
<evidence type="ECO:0000256" key="4">
    <source>
        <dbReference type="ARBA" id="ARBA00022692"/>
    </source>
</evidence>
<evidence type="ECO:0000313" key="13">
    <source>
        <dbReference type="EMBL" id="TRZ37103.1"/>
    </source>
</evidence>
<name>A0A553SJD3_NIACI</name>
<evidence type="ECO:0000256" key="6">
    <source>
        <dbReference type="ARBA" id="ARBA00022840"/>
    </source>
</evidence>
<evidence type="ECO:0000256" key="1">
    <source>
        <dbReference type="ARBA" id="ARBA00004651"/>
    </source>
</evidence>
<evidence type="ECO:0000256" key="5">
    <source>
        <dbReference type="ARBA" id="ARBA00022741"/>
    </source>
</evidence>
<keyword evidence="7 10" id="KW-1133">Transmembrane helix</keyword>
<evidence type="ECO:0000256" key="8">
    <source>
        <dbReference type="ARBA" id="ARBA00023136"/>
    </source>
</evidence>
<protein>
    <submittedName>
        <fullName evidence="13">ABC transporter ATP-binding protein</fullName>
    </submittedName>
</protein>
<sequence length="620" mass="68782">MSGQHHSKNNSPIPSKGHGGPSHMPVQKARDAKGTLKRLAKYLGAYKLQLLFVILAAILSTVFSVFSPKILAKAIDKIFNGLMAKMNGVPGAVIDFGAIGQILLWLIVLYIVSSLFMYIQQIIMVNISQKTIFQLRQEVHEKLERLPLKYFDRTPHGETLSRAINDIDNINNTMQQSVTQLITSVITFVGVIIMMLTISPVLALVCFLTIPLSIFATVKIAKRSQVQFRSQQASLGALNGHIEEMFTGHQIVKAFGHEKKAIETFDGINDKLFESSWKSQFISGLIMPLMQFINNIGYVFVVVIGAIYASAGRITVGDVQAFIQYARQFSQPIQQLSNISNVIQSTIASAERVFDLLDEEEESKNSDEKTVIDHPSGAVQFNSVYFSYKEDEELIKDLNIQIKPGQKVAIVGPTGAGKTTLINLLMRFYDLNQGSIKIDDVDISTMERGHLRSMFGMVLQDTWLFKGTIRDNIAYGKQGATDEEVRKAAVLANAAHFIRTLPDGYETVINEDGSNISQGQKQLLTIARALLADPALLILDEATSSVDTRTEAQIQEAMAELMKNRTSFVIAHRLSTIKDADVILVMKNGQVIEQGNHEELLQQNGFYADLYNSQFSEATA</sequence>
<dbReference type="Gene3D" id="1.20.1560.10">
    <property type="entry name" value="ABC transporter type 1, transmembrane domain"/>
    <property type="match status" value="1"/>
</dbReference>
<comment type="caution">
    <text evidence="13">The sequence shown here is derived from an EMBL/GenBank/DDBJ whole genome shotgun (WGS) entry which is preliminary data.</text>
</comment>
<feature type="domain" description="ABC transporter" evidence="11">
    <location>
        <begin position="379"/>
        <end position="613"/>
    </location>
</feature>
<accession>A0A553SJD3</accession>
<dbReference type="GO" id="GO:0016887">
    <property type="term" value="F:ATP hydrolysis activity"/>
    <property type="evidence" value="ECO:0007669"/>
    <property type="project" value="InterPro"/>
</dbReference>
<evidence type="ECO:0000256" key="10">
    <source>
        <dbReference type="SAM" id="Phobius"/>
    </source>
</evidence>
<dbReference type="FunFam" id="1.20.1560.10:FF:000011">
    <property type="entry name" value="Multidrug ABC transporter ATP-binding protein"/>
    <property type="match status" value="1"/>
</dbReference>
<evidence type="ECO:0000256" key="2">
    <source>
        <dbReference type="ARBA" id="ARBA00022448"/>
    </source>
</evidence>
<dbReference type="PROSITE" id="PS00211">
    <property type="entry name" value="ABC_TRANSPORTER_1"/>
    <property type="match status" value="1"/>
</dbReference>
<feature type="transmembrane region" description="Helical" evidence="10">
    <location>
        <begin position="202"/>
        <end position="221"/>
    </location>
</feature>
<evidence type="ECO:0000256" key="7">
    <source>
        <dbReference type="ARBA" id="ARBA00022989"/>
    </source>
</evidence>
<dbReference type="PANTHER" id="PTHR43394">
    <property type="entry name" value="ATP-DEPENDENT PERMEASE MDL1, MITOCHONDRIAL"/>
    <property type="match status" value="1"/>
</dbReference>
<evidence type="ECO:0000256" key="3">
    <source>
        <dbReference type="ARBA" id="ARBA00022475"/>
    </source>
</evidence>
<evidence type="ECO:0000313" key="14">
    <source>
        <dbReference type="Proteomes" id="UP000319837"/>
    </source>
</evidence>